<accession>A0A815B6V4</accession>
<sequence length="246" mass="28590">MMNLISAEINFYCILIENLERLSRQQNGMTLWKMNNQCASQEEGINTSHPYILAVKTNKMNHPQRNQNENQAPEAASGGQQPEHRTSICAICIEDIEIQEPMWPCRECNTEFHKSCLIRWLSDQTRREQRLTCRVCQTDMTSIINALLSIPICPLCNADCKREGSVFMACVRGKQELRCPDFRNSIYHRNELNWHLGQLRTENRPLSCVNIFCRADLRWVLEGETLMTLLTSHIQPIEIDLHINLF</sequence>
<name>A0A815B6V4_ADIRI</name>
<evidence type="ECO:0000256" key="1">
    <source>
        <dbReference type="ARBA" id="ARBA00022771"/>
    </source>
</evidence>
<evidence type="ECO:0000256" key="3">
    <source>
        <dbReference type="PROSITE-ProRule" id="PRU00175"/>
    </source>
</evidence>
<evidence type="ECO:0000313" key="6">
    <source>
        <dbReference type="EMBL" id="CAF1265745.1"/>
    </source>
</evidence>
<evidence type="ECO:0000259" key="5">
    <source>
        <dbReference type="PROSITE" id="PS50089"/>
    </source>
</evidence>
<keyword evidence="2" id="KW-0862">Zinc</keyword>
<dbReference type="Proteomes" id="UP000663852">
    <property type="component" value="Unassembled WGS sequence"/>
</dbReference>
<dbReference type="Gene3D" id="3.30.40.10">
    <property type="entry name" value="Zinc/RING finger domain, C3HC4 (zinc finger)"/>
    <property type="match status" value="1"/>
</dbReference>
<evidence type="ECO:0000313" key="7">
    <source>
        <dbReference type="Proteomes" id="UP000663852"/>
    </source>
</evidence>
<dbReference type="SUPFAM" id="SSF57850">
    <property type="entry name" value="RING/U-box"/>
    <property type="match status" value="1"/>
</dbReference>
<gene>
    <name evidence="6" type="ORF">EDS130_LOCUS28759</name>
</gene>
<dbReference type="OrthoDB" id="8062037at2759"/>
<dbReference type="EMBL" id="CAJNOJ010000189">
    <property type="protein sequence ID" value="CAF1265745.1"/>
    <property type="molecule type" value="Genomic_DNA"/>
</dbReference>
<proteinExistence type="predicted"/>
<dbReference type="InterPro" id="IPR001841">
    <property type="entry name" value="Znf_RING"/>
</dbReference>
<feature type="region of interest" description="Disordered" evidence="4">
    <location>
        <begin position="62"/>
        <end position="82"/>
    </location>
</feature>
<organism evidence="6 7">
    <name type="scientific">Adineta ricciae</name>
    <name type="common">Rotifer</name>
    <dbReference type="NCBI Taxonomy" id="249248"/>
    <lineage>
        <taxon>Eukaryota</taxon>
        <taxon>Metazoa</taxon>
        <taxon>Spiralia</taxon>
        <taxon>Gnathifera</taxon>
        <taxon>Rotifera</taxon>
        <taxon>Eurotatoria</taxon>
        <taxon>Bdelloidea</taxon>
        <taxon>Adinetida</taxon>
        <taxon>Adinetidae</taxon>
        <taxon>Adineta</taxon>
    </lineage>
</organism>
<comment type="caution">
    <text evidence="6">The sequence shown here is derived from an EMBL/GenBank/DDBJ whole genome shotgun (WGS) entry which is preliminary data.</text>
</comment>
<dbReference type="PROSITE" id="PS50089">
    <property type="entry name" value="ZF_RING_2"/>
    <property type="match status" value="1"/>
</dbReference>
<dbReference type="AlphaFoldDB" id="A0A815B6V4"/>
<protein>
    <recommendedName>
        <fullName evidence="5">RING-type domain-containing protein</fullName>
    </recommendedName>
</protein>
<evidence type="ECO:0000256" key="2">
    <source>
        <dbReference type="ARBA" id="ARBA00022833"/>
    </source>
</evidence>
<dbReference type="InterPro" id="IPR013083">
    <property type="entry name" value="Znf_RING/FYVE/PHD"/>
</dbReference>
<evidence type="ECO:0000256" key="4">
    <source>
        <dbReference type="SAM" id="MobiDB-lite"/>
    </source>
</evidence>
<feature type="compositionally biased region" description="Polar residues" evidence="4">
    <location>
        <begin position="62"/>
        <end position="71"/>
    </location>
</feature>
<keyword evidence="1 3" id="KW-0863">Zinc-finger</keyword>
<feature type="domain" description="RING-type" evidence="5">
    <location>
        <begin position="89"/>
        <end position="137"/>
    </location>
</feature>
<reference evidence="6" key="1">
    <citation type="submission" date="2021-02" db="EMBL/GenBank/DDBJ databases">
        <authorList>
            <person name="Nowell W R."/>
        </authorList>
    </citation>
    <scope>NUCLEOTIDE SEQUENCE</scope>
</reference>
<dbReference type="GO" id="GO:0008270">
    <property type="term" value="F:zinc ion binding"/>
    <property type="evidence" value="ECO:0007669"/>
    <property type="project" value="UniProtKB-KW"/>
</dbReference>
<keyword evidence="1 3" id="KW-0479">Metal-binding</keyword>